<evidence type="ECO:0000313" key="2">
    <source>
        <dbReference type="EMBL" id="KIK78816.1"/>
    </source>
</evidence>
<keyword evidence="3" id="KW-1185">Reference proteome</keyword>
<feature type="signal peptide" evidence="1">
    <location>
        <begin position="1"/>
        <end position="18"/>
    </location>
</feature>
<proteinExistence type="predicted"/>
<evidence type="ECO:0000256" key="1">
    <source>
        <dbReference type="SAM" id="SignalP"/>
    </source>
</evidence>
<dbReference type="InParanoid" id="A0A0D0D5A4"/>
<name>A0A0D0D5A4_9AGAM</name>
<reference evidence="3" key="2">
    <citation type="submission" date="2015-01" db="EMBL/GenBank/DDBJ databases">
        <title>Evolutionary Origins and Diversification of the Mycorrhizal Mutualists.</title>
        <authorList>
            <consortium name="DOE Joint Genome Institute"/>
            <consortium name="Mycorrhizal Genomics Consortium"/>
            <person name="Kohler A."/>
            <person name="Kuo A."/>
            <person name="Nagy L.G."/>
            <person name="Floudas D."/>
            <person name="Copeland A."/>
            <person name="Barry K.W."/>
            <person name="Cichocki N."/>
            <person name="Veneault-Fourrey C."/>
            <person name="LaButti K."/>
            <person name="Lindquist E.A."/>
            <person name="Lipzen A."/>
            <person name="Lundell T."/>
            <person name="Morin E."/>
            <person name="Murat C."/>
            <person name="Riley R."/>
            <person name="Ohm R."/>
            <person name="Sun H."/>
            <person name="Tunlid A."/>
            <person name="Henrissat B."/>
            <person name="Grigoriev I.V."/>
            <person name="Hibbett D.S."/>
            <person name="Martin F."/>
        </authorList>
    </citation>
    <scope>NUCLEOTIDE SEQUENCE [LARGE SCALE GENOMIC DNA]</scope>
    <source>
        <strain evidence="3">Ve08.2h10</strain>
    </source>
</reference>
<sequence>MLPAKMFFLGSFALQCLGTVGYGQPRLTKAHITWASRLSADLWPVVVGYGWAK</sequence>
<evidence type="ECO:0000313" key="3">
    <source>
        <dbReference type="Proteomes" id="UP000054538"/>
    </source>
</evidence>
<dbReference type="HOGENOM" id="CLU_3074312_0_0_1"/>
<gene>
    <name evidence="2" type="ORF">PAXRUDRAFT_834430</name>
</gene>
<dbReference type="EMBL" id="KN826466">
    <property type="protein sequence ID" value="KIK78816.1"/>
    <property type="molecule type" value="Genomic_DNA"/>
</dbReference>
<accession>A0A0D0D5A4</accession>
<reference evidence="2 3" key="1">
    <citation type="submission" date="2014-04" db="EMBL/GenBank/DDBJ databases">
        <authorList>
            <consortium name="DOE Joint Genome Institute"/>
            <person name="Kuo A."/>
            <person name="Kohler A."/>
            <person name="Jargeat P."/>
            <person name="Nagy L.G."/>
            <person name="Floudas D."/>
            <person name="Copeland A."/>
            <person name="Barry K.W."/>
            <person name="Cichocki N."/>
            <person name="Veneault-Fourrey C."/>
            <person name="LaButti K."/>
            <person name="Lindquist E.A."/>
            <person name="Lipzen A."/>
            <person name="Lundell T."/>
            <person name="Morin E."/>
            <person name="Murat C."/>
            <person name="Sun H."/>
            <person name="Tunlid A."/>
            <person name="Henrissat B."/>
            <person name="Grigoriev I.V."/>
            <person name="Hibbett D.S."/>
            <person name="Martin F."/>
            <person name="Nordberg H.P."/>
            <person name="Cantor M.N."/>
            <person name="Hua S.X."/>
        </authorList>
    </citation>
    <scope>NUCLEOTIDE SEQUENCE [LARGE SCALE GENOMIC DNA]</scope>
    <source>
        <strain evidence="2 3">Ve08.2h10</strain>
    </source>
</reference>
<dbReference type="Proteomes" id="UP000054538">
    <property type="component" value="Unassembled WGS sequence"/>
</dbReference>
<feature type="non-terminal residue" evidence="2">
    <location>
        <position position="53"/>
    </location>
</feature>
<protein>
    <submittedName>
        <fullName evidence="2">Uncharacterized protein</fullName>
    </submittedName>
</protein>
<organism evidence="2 3">
    <name type="scientific">Paxillus rubicundulus Ve08.2h10</name>
    <dbReference type="NCBI Taxonomy" id="930991"/>
    <lineage>
        <taxon>Eukaryota</taxon>
        <taxon>Fungi</taxon>
        <taxon>Dikarya</taxon>
        <taxon>Basidiomycota</taxon>
        <taxon>Agaricomycotina</taxon>
        <taxon>Agaricomycetes</taxon>
        <taxon>Agaricomycetidae</taxon>
        <taxon>Boletales</taxon>
        <taxon>Paxilineae</taxon>
        <taxon>Paxillaceae</taxon>
        <taxon>Paxillus</taxon>
    </lineage>
</organism>
<keyword evidence="1" id="KW-0732">Signal</keyword>
<feature type="chain" id="PRO_5002208882" evidence="1">
    <location>
        <begin position="19"/>
        <end position="53"/>
    </location>
</feature>
<dbReference type="AlphaFoldDB" id="A0A0D0D5A4"/>